<evidence type="ECO:0000259" key="11">
    <source>
        <dbReference type="PROSITE" id="PS51706"/>
    </source>
</evidence>
<dbReference type="EMBL" id="OBEI01000005">
    <property type="protein sequence ID" value="SNZ08515.1"/>
    <property type="molecule type" value="Genomic_DNA"/>
</dbReference>
<accession>A0A285NGD5</accession>
<dbReference type="CDD" id="cd01876">
    <property type="entry name" value="YihA_EngB"/>
    <property type="match status" value="1"/>
</dbReference>
<keyword evidence="9 10" id="KW-0131">Cell cycle</keyword>
<dbReference type="NCBIfam" id="TIGR00231">
    <property type="entry name" value="small_GTP"/>
    <property type="match status" value="1"/>
</dbReference>
<dbReference type="Gene3D" id="3.40.50.300">
    <property type="entry name" value="P-loop containing nucleotide triphosphate hydrolases"/>
    <property type="match status" value="1"/>
</dbReference>
<dbReference type="GO" id="GO:0000917">
    <property type="term" value="P:division septum assembly"/>
    <property type="evidence" value="ECO:0007669"/>
    <property type="project" value="UniProtKB-KW"/>
</dbReference>
<dbReference type="InterPro" id="IPR030393">
    <property type="entry name" value="G_ENGB_dom"/>
</dbReference>
<evidence type="ECO:0000256" key="1">
    <source>
        <dbReference type="ARBA" id="ARBA00001946"/>
    </source>
</evidence>
<dbReference type="FunFam" id="3.40.50.300:FF:000098">
    <property type="entry name" value="Probable GTP-binding protein EngB"/>
    <property type="match status" value="1"/>
</dbReference>
<evidence type="ECO:0000256" key="7">
    <source>
        <dbReference type="ARBA" id="ARBA00023134"/>
    </source>
</evidence>
<dbReference type="Pfam" id="PF01926">
    <property type="entry name" value="MMR_HSR1"/>
    <property type="match status" value="1"/>
</dbReference>
<dbReference type="OrthoDB" id="9804921at2"/>
<dbReference type="InterPro" id="IPR027417">
    <property type="entry name" value="P-loop_NTPase"/>
</dbReference>
<keyword evidence="4" id="KW-0479">Metal-binding</keyword>
<gene>
    <name evidence="10" type="primary">engB</name>
    <name evidence="12" type="ORF">SAMN06265182_1326</name>
</gene>
<comment type="function">
    <text evidence="10">Necessary for normal cell division and for the maintenance of normal septation.</text>
</comment>
<keyword evidence="5 10" id="KW-0547">Nucleotide-binding</keyword>
<dbReference type="SUPFAM" id="SSF52540">
    <property type="entry name" value="P-loop containing nucleoside triphosphate hydrolases"/>
    <property type="match status" value="1"/>
</dbReference>
<evidence type="ECO:0000256" key="6">
    <source>
        <dbReference type="ARBA" id="ARBA00022842"/>
    </source>
</evidence>
<keyword evidence="8 10" id="KW-0717">Septation</keyword>
<evidence type="ECO:0000256" key="8">
    <source>
        <dbReference type="ARBA" id="ARBA00023210"/>
    </source>
</evidence>
<protein>
    <recommendedName>
        <fullName evidence="10">Probable GTP-binding protein EngB</fullName>
    </recommendedName>
</protein>
<evidence type="ECO:0000256" key="10">
    <source>
        <dbReference type="HAMAP-Rule" id="MF_00321"/>
    </source>
</evidence>
<dbReference type="PROSITE" id="PS51706">
    <property type="entry name" value="G_ENGB"/>
    <property type="match status" value="1"/>
</dbReference>
<keyword evidence="13" id="KW-1185">Reference proteome</keyword>
<evidence type="ECO:0000313" key="12">
    <source>
        <dbReference type="EMBL" id="SNZ08515.1"/>
    </source>
</evidence>
<dbReference type="InterPro" id="IPR006073">
    <property type="entry name" value="GTP-bd"/>
</dbReference>
<sequence length="196" mass="22222">MAVIKKVKFIKSAVNPKDYPPPHFPEIAIVGRSNVGKSSLINAIFKRNIAKVSSSPGKTRLINFFLLNDKIYFVDLPGYGYAAVSKAERNKWKKMIETYFHTRENLSLVIMLVDSRHQPTKLDIMMKEWLESLGIPYIVVATKADKLNQSEKAKTKKIIRETLGLPKDFPVFLTSSKEGTGIKELVSYILDFVSKD</sequence>
<keyword evidence="6" id="KW-0460">Magnesium</keyword>
<dbReference type="NCBIfam" id="TIGR03598">
    <property type="entry name" value="GTPase_YsxC"/>
    <property type="match status" value="1"/>
</dbReference>
<comment type="cofactor">
    <cofactor evidence="1">
        <name>Mg(2+)</name>
        <dbReference type="ChEBI" id="CHEBI:18420"/>
    </cofactor>
</comment>
<evidence type="ECO:0000256" key="9">
    <source>
        <dbReference type="ARBA" id="ARBA00023306"/>
    </source>
</evidence>
<name>A0A285NGD5_9AQUI</name>
<keyword evidence="3 10" id="KW-0132">Cell division</keyword>
<feature type="domain" description="EngB-type G" evidence="11">
    <location>
        <begin position="23"/>
        <end position="195"/>
    </location>
</feature>
<dbReference type="RefSeq" id="WP_097000495.1">
    <property type="nucleotide sequence ID" value="NZ_OBEI01000005.1"/>
</dbReference>
<proteinExistence type="inferred from homology"/>
<organism evidence="12 13">
    <name type="scientific">Persephonella hydrogeniphila</name>
    <dbReference type="NCBI Taxonomy" id="198703"/>
    <lineage>
        <taxon>Bacteria</taxon>
        <taxon>Pseudomonadati</taxon>
        <taxon>Aquificota</taxon>
        <taxon>Aquificia</taxon>
        <taxon>Aquificales</taxon>
        <taxon>Hydrogenothermaceae</taxon>
        <taxon>Persephonella</taxon>
    </lineage>
</organism>
<dbReference type="InterPro" id="IPR005225">
    <property type="entry name" value="Small_GTP-bd"/>
</dbReference>
<dbReference type="PANTHER" id="PTHR11649">
    <property type="entry name" value="MSS1/TRME-RELATED GTP-BINDING PROTEIN"/>
    <property type="match status" value="1"/>
</dbReference>
<keyword evidence="7 10" id="KW-0342">GTP-binding</keyword>
<reference evidence="13" key="1">
    <citation type="submission" date="2017-09" db="EMBL/GenBank/DDBJ databases">
        <authorList>
            <person name="Varghese N."/>
            <person name="Submissions S."/>
        </authorList>
    </citation>
    <scope>NUCLEOTIDE SEQUENCE [LARGE SCALE GENOMIC DNA]</scope>
    <source>
        <strain evidence="13">DSM 15103</strain>
    </source>
</reference>
<evidence type="ECO:0000313" key="13">
    <source>
        <dbReference type="Proteomes" id="UP000219036"/>
    </source>
</evidence>
<dbReference type="HAMAP" id="MF_00321">
    <property type="entry name" value="GTPase_EngB"/>
    <property type="match status" value="1"/>
</dbReference>
<comment type="similarity">
    <text evidence="2 10">Belongs to the TRAFAC class TrmE-Era-EngA-EngB-Septin-like GTPase superfamily. EngB GTPase family.</text>
</comment>
<evidence type="ECO:0000256" key="3">
    <source>
        <dbReference type="ARBA" id="ARBA00022618"/>
    </source>
</evidence>
<dbReference type="GO" id="GO:0005829">
    <property type="term" value="C:cytosol"/>
    <property type="evidence" value="ECO:0007669"/>
    <property type="project" value="TreeGrafter"/>
</dbReference>
<dbReference type="PANTHER" id="PTHR11649:SF13">
    <property type="entry name" value="ENGB-TYPE G DOMAIN-CONTAINING PROTEIN"/>
    <property type="match status" value="1"/>
</dbReference>
<evidence type="ECO:0000256" key="2">
    <source>
        <dbReference type="ARBA" id="ARBA00009638"/>
    </source>
</evidence>
<evidence type="ECO:0000256" key="5">
    <source>
        <dbReference type="ARBA" id="ARBA00022741"/>
    </source>
</evidence>
<dbReference type="GO" id="GO:0005525">
    <property type="term" value="F:GTP binding"/>
    <property type="evidence" value="ECO:0007669"/>
    <property type="project" value="UniProtKB-UniRule"/>
</dbReference>
<evidence type="ECO:0000256" key="4">
    <source>
        <dbReference type="ARBA" id="ARBA00022723"/>
    </source>
</evidence>
<dbReference type="AlphaFoldDB" id="A0A285NGD5"/>
<dbReference type="Proteomes" id="UP000219036">
    <property type="component" value="Unassembled WGS sequence"/>
</dbReference>
<dbReference type="InterPro" id="IPR019987">
    <property type="entry name" value="GTP-bd_ribosome_bio_YsxC"/>
</dbReference>
<dbReference type="GO" id="GO:0046872">
    <property type="term" value="F:metal ion binding"/>
    <property type="evidence" value="ECO:0007669"/>
    <property type="project" value="UniProtKB-KW"/>
</dbReference>